<dbReference type="InterPro" id="IPR006439">
    <property type="entry name" value="HAD-SF_hydro_IA"/>
</dbReference>
<dbReference type="SFLD" id="SFLDS00003">
    <property type="entry name" value="Haloacid_Dehalogenase"/>
    <property type="match status" value="1"/>
</dbReference>
<dbReference type="InterPro" id="IPR023214">
    <property type="entry name" value="HAD_sf"/>
</dbReference>
<protein>
    <recommendedName>
        <fullName evidence="4">phosphoglycolate phosphatase</fullName>
        <ecNumber evidence="4">3.1.3.18</ecNumber>
    </recommendedName>
</protein>
<dbReference type="EC" id="3.1.3.18" evidence="4"/>
<dbReference type="SUPFAM" id="SSF56784">
    <property type="entry name" value="HAD-like"/>
    <property type="match status" value="1"/>
</dbReference>
<dbReference type="KEGG" id="aep:AMC99_01673"/>
<dbReference type="Gene3D" id="3.40.50.1000">
    <property type="entry name" value="HAD superfamily/HAD-like"/>
    <property type="match status" value="1"/>
</dbReference>
<dbReference type="PANTHER" id="PTHR43434">
    <property type="entry name" value="PHOSPHOGLYCOLATE PHOSPHATASE"/>
    <property type="match status" value="1"/>
</dbReference>
<keyword evidence="5" id="KW-0378">Hydrolase</keyword>
<gene>
    <name evidence="5" type="ORF">AMC99_01673</name>
</gene>
<dbReference type="InterPro" id="IPR036412">
    <property type="entry name" value="HAD-like_sf"/>
</dbReference>
<reference evidence="5 6" key="1">
    <citation type="submission" date="2015-09" db="EMBL/GenBank/DDBJ databases">
        <title>Complete genome sequence of a benzo[a]pyrene-degrading bacterium Altererythrobacter epoxidivorans CGMCC 1.7731T.</title>
        <authorList>
            <person name="Li Z."/>
            <person name="Cheng H."/>
            <person name="Huo Y."/>
            <person name="Xu X."/>
        </authorList>
    </citation>
    <scope>NUCLEOTIDE SEQUENCE [LARGE SCALE GENOMIC DNA]</scope>
    <source>
        <strain evidence="5 6">CGMCC 1.7731</strain>
    </source>
</reference>
<comment type="catalytic activity">
    <reaction evidence="1">
        <text>2-phosphoglycolate + H2O = glycolate + phosphate</text>
        <dbReference type="Rhea" id="RHEA:14369"/>
        <dbReference type="ChEBI" id="CHEBI:15377"/>
        <dbReference type="ChEBI" id="CHEBI:29805"/>
        <dbReference type="ChEBI" id="CHEBI:43474"/>
        <dbReference type="ChEBI" id="CHEBI:58033"/>
        <dbReference type="EC" id="3.1.3.18"/>
    </reaction>
</comment>
<evidence type="ECO:0000313" key="6">
    <source>
        <dbReference type="Proteomes" id="UP000057938"/>
    </source>
</evidence>
<comment type="pathway">
    <text evidence="2">Organic acid metabolism; glycolate biosynthesis; glycolate from 2-phosphoglycolate: step 1/1.</text>
</comment>
<dbReference type="Gene3D" id="1.10.150.240">
    <property type="entry name" value="Putative phosphatase, domain 2"/>
    <property type="match status" value="1"/>
</dbReference>
<name>A0A0M4M8H2_9SPHN</name>
<dbReference type="SFLD" id="SFLDG01129">
    <property type="entry name" value="C1.5:_HAD__Beta-PGM__Phosphata"/>
    <property type="match status" value="1"/>
</dbReference>
<dbReference type="PANTHER" id="PTHR43434:SF1">
    <property type="entry name" value="PHOSPHOGLYCOLATE PHOSPHATASE"/>
    <property type="match status" value="1"/>
</dbReference>
<keyword evidence="6" id="KW-1185">Reference proteome</keyword>
<dbReference type="AlphaFoldDB" id="A0A0M4M8H2"/>
<sequence>MRFEEPSATRARMADFPFDAVGFDLDGTLLDTFRDLGTAVNHALEFGGFDPVPVDSSKDLIGGGAKIMLARAVEAQGGLPDEEFRPLYKAMLAFYAENNAVLTRPFPGTEETLRELAARGVRMGVVTNKFEEFARGILTQLGLIEHFECVIGGDSLGRGVDGKFLAKPSPAPLFAARERLGGGSFAFVGDSSYDVKAARSADVPMIVAAYGYCDAPAHELGGDVVIDSLDGLIPALEGL</sequence>
<dbReference type="GO" id="GO:0006281">
    <property type="term" value="P:DNA repair"/>
    <property type="evidence" value="ECO:0007669"/>
    <property type="project" value="TreeGrafter"/>
</dbReference>
<evidence type="ECO:0000256" key="2">
    <source>
        <dbReference type="ARBA" id="ARBA00004818"/>
    </source>
</evidence>
<dbReference type="PATRIC" id="fig|361183.4.peg.1645"/>
<dbReference type="STRING" id="361183.AMC99_01673"/>
<dbReference type="GO" id="GO:0005829">
    <property type="term" value="C:cytosol"/>
    <property type="evidence" value="ECO:0007669"/>
    <property type="project" value="TreeGrafter"/>
</dbReference>
<organism evidence="5 6">
    <name type="scientific">Altererythrobacter epoxidivorans</name>
    <dbReference type="NCBI Taxonomy" id="361183"/>
    <lineage>
        <taxon>Bacteria</taxon>
        <taxon>Pseudomonadati</taxon>
        <taxon>Pseudomonadota</taxon>
        <taxon>Alphaproteobacteria</taxon>
        <taxon>Sphingomonadales</taxon>
        <taxon>Erythrobacteraceae</taxon>
        <taxon>Altererythrobacter</taxon>
    </lineage>
</organism>
<evidence type="ECO:0000313" key="5">
    <source>
        <dbReference type="EMBL" id="ALE16964.1"/>
    </source>
</evidence>
<dbReference type="NCBIfam" id="TIGR01549">
    <property type="entry name" value="HAD-SF-IA-v1"/>
    <property type="match status" value="1"/>
</dbReference>
<dbReference type="InterPro" id="IPR050155">
    <property type="entry name" value="HAD-like_hydrolase_sf"/>
</dbReference>
<dbReference type="EMBL" id="CP012669">
    <property type="protein sequence ID" value="ALE16964.1"/>
    <property type="molecule type" value="Genomic_DNA"/>
</dbReference>
<accession>A0A0M4M8H2</accession>
<dbReference type="InterPro" id="IPR023198">
    <property type="entry name" value="PGP-like_dom2"/>
</dbReference>
<evidence type="ECO:0000256" key="1">
    <source>
        <dbReference type="ARBA" id="ARBA00000830"/>
    </source>
</evidence>
<evidence type="ECO:0000256" key="3">
    <source>
        <dbReference type="ARBA" id="ARBA00006171"/>
    </source>
</evidence>
<dbReference type="GO" id="GO:0008967">
    <property type="term" value="F:phosphoglycolate phosphatase activity"/>
    <property type="evidence" value="ECO:0007669"/>
    <property type="project" value="UniProtKB-EC"/>
</dbReference>
<proteinExistence type="inferred from homology"/>
<evidence type="ECO:0000256" key="4">
    <source>
        <dbReference type="ARBA" id="ARBA00013078"/>
    </source>
</evidence>
<dbReference type="Proteomes" id="UP000057938">
    <property type="component" value="Chromosome"/>
</dbReference>
<dbReference type="Pfam" id="PF00702">
    <property type="entry name" value="Hydrolase"/>
    <property type="match status" value="1"/>
</dbReference>
<comment type="similarity">
    <text evidence="3">Belongs to the HAD-like hydrolase superfamily. CbbY/CbbZ/Gph/YieH family.</text>
</comment>